<sequence length="135" mass="15006">MKTRCFMWLLCSWAIVQNGLAQERPSQCVAAFVGKQMVVDAYTTTGKCRLPDTATGELAVYTVDLSPTENKAVDKVDFQIAIRDGATKTLTMFSGRTYRQVPVQSVLAKCQKGDHIVLLTVDSRYALPHHEILVQ</sequence>
<dbReference type="Proteomes" id="UP000187941">
    <property type="component" value="Chromosome"/>
</dbReference>
<feature type="chain" id="PRO_5013088905" evidence="1">
    <location>
        <begin position="22"/>
        <end position="135"/>
    </location>
</feature>
<dbReference type="STRING" id="1178516.AWR27_18060"/>
<evidence type="ECO:0000313" key="2">
    <source>
        <dbReference type="EMBL" id="AQG81057.1"/>
    </source>
</evidence>
<accession>A0A1P9X091</accession>
<gene>
    <name evidence="2" type="ORF">AWR27_18060</name>
</gene>
<evidence type="ECO:0000256" key="1">
    <source>
        <dbReference type="SAM" id="SignalP"/>
    </source>
</evidence>
<dbReference type="EMBL" id="CP014263">
    <property type="protein sequence ID" value="AQG81057.1"/>
    <property type="molecule type" value="Genomic_DNA"/>
</dbReference>
<dbReference type="OrthoDB" id="961888at2"/>
<organism evidence="2 3">
    <name type="scientific">Spirosoma montaniterrae</name>
    <dbReference type="NCBI Taxonomy" id="1178516"/>
    <lineage>
        <taxon>Bacteria</taxon>
        <taxon>Pseudomonadati</taxon>
        <taxon>Bacteroidota</taxon>
        <taxon>Cytophagia</taxon>
        <taxon>Cytophagales</taxon>
        <taxon>Cytophagaceae</taxon>
        <taxon>Spirosoma</taxon>
    </lineage>
</organism>
<feature type="signal peptide" evidence="1">
    <location>
        <begin position="1"/>
        <end position="21"/>
    </location>
</feature>
<keyword evidence="1" id="KW-0732">Signal</keyword>
<proteinExistence type="predicted"/>
<reference evidence="2 3" key="1">
    <citation type="submission" date="2016-01" db="EMBL/GenBank/DDBJ databases">
        <authorList>
            <person name="Oliw E.H."/>
        </authorList>
    </citation>
    <scope>NUCLEOTIDE SEQUENCE [LARGE SCALE GENOMIC DNA]</scope>
    <source>
        <strain evidence="2 3">DY10</strain>
    </source>
</reference>
<protein>
    <submittedName>
        <fullName evidence="2">Uncharacterized protein</fullName>
    </submittedName>
</protein>
<keyword evidence="3" id="KW-1185">Reference proteome</keyword>
<name>A0A1P9X091_9BACT</name>
<dbReference type="KEGG" id="smon:AWR27_18060"/>
<dbReference type="RefSeq" id="WP_077132519.1">
    <property type="nucleotide sequence ID" value="NZ_CP014263.1"/>
</dbReference>
<evidence type="ECO:0000313" key="3">
    <source>
        <dbReference type="Proteomes" id="UP000187941"/>
    </source>
</evidence>
<dbReference type="AlphaFoldDB" id="A0A1P9X091"/>